<organism evidence="1 2">
    <name type="scientific">Rhodonellum psychrophilum GCM71 = DSM 17998</name>
    <dbReference type="NCBI Taxonomy" id="1123057"/>
    <lineage>
        <taxon>Bacteria</taxon>
        <taxon>Pseudomonadati</taxon>
        <taxon>Bacteroidota</taxon>
        <taxon>Cytophagia</taxon>
        <taxon>Cytophagales</taxon>
        <taxon>Cytophagaceae</taxon>
        <taxon>Rhodonellum</taxon>
    </lineage>
</organism>
<name>U5BUF4_9BACT</name>
<keyword evidence="2" id="KW-1185">Reference proteome</keyword>
<dbReference type="Proteomes" id="UP000016843">
    <property type="component" value="Unassembled WGS sequence"/>
</dbReference>
<evidence type="ECO:0000313" key="1">
    <source>
        <dbReference type="EMBL" id="ERM84260.1"/>
    </source>
</evidence>
<dbReference type="EMBL" id="AWXR01000006">
    <property type="protein sequence ID" value="ERM84260.1"/>
    <property type="molecule type" value="Genomic_DNA"/>
</dbReference>
<proteinExistence type="predicted"/>
<gene>
    <name evidence="1" type="ORF">P872_15875</name>
</gene>
<reference evidence="1 2" key="1">
    <citation type="journal article" date="2013" name="Genome Announc.">
        <title>Draft Genome Sequence of the Psychrophilic and Alkaliphilic Rhodonellum psychrophilum Strain GCM71T.</title>
        <authorList>
            <person name="Hauptmann A.L."/>
            <person name="Glaring M.A."/>
            <person name="Hallin P.F."/>
            <person name="Prieme A."/>
            <person name="Stougaard P."/>
        </authorList>
    </citation>
    <scope>NUCLEOTIDE SEQUENCE [LARGE SCALE GENOMIC DNA]</scope>
    <source>
        <strain evidence="1 2">GCM71</strain>
    </source>
</reference>
<evidence type="ECO:0000313" key="2">
    <source>
        <dbReference type="Proteomes" id="UP000016843"/>
    </source>
</evidence>
<comment type="caution">
    <text evidence="1">The sequence shown here is derived from an EMBL/GenBank/DDBJ whole genome shotgun (WGS) entry which is preliminary data.</text>
</comment>
<protein>
    <submittedName>
        <fullName evidence="1">Uncharacterized protein</fullName>
    </submittedName>
</protein>
<accession>U5BUF4</accession>
<dbReference type="AlphaFoldDB" id="U5BUF4"/>
<sequence length="45" mass="5328">MMHKTGLIFSFGKVKRCPNLGRLKIKGNLEREEWGRNLFMEYNGK</sequence>